<dbReference type="EC" id="2.7.13.3" evidence="2"/>
<dbReference type="PANTHER" id="PTHR43065:SF42">
    <property type="entry name" value="TWO-COMPONENT SENSOR PPRA"/>
    <property type="match status" value="1"/>
</dbReference>
<dbReference type="SUPFAM" id="SSF55874">
    <property type="entry name" value="ATPase domain of HSP90 chaperone/DNA topoisomerase II/histidine kinase"/>
    <property type="match status" value="1"/>
</dbReference>
<dbReference type="InterPro" id="IPR003661">
    <property type="entry name" value="HisK_dim/P_dom"/>
</dbReference>
<protein>
    <recommendedName>
        <fullName evidence="2">histidine kinase</fullName>
        <ecNumber evidence="2">2.7.13.3</ecNumber>
    </recommendedName>
</protein>
<sequence length="528" mass="59274">MFLSQQPNPPPMDTPTPEEGFTALTDDAERNRLLAEMAEQSTDMISRHTPGDWRFIYASPAVTHLLGYSVEEIVGVSAYDLYHPDDVENFQRRAPSVRYERGLYTHTYRFRCKDGHYTWLESTSRTLRDPDTGDIREILVVSRDASGRIEAEQTNRRLARVLESTSDLVIFTSLDHRITHLNESARQVLALDSATPSAALSELFTETSYRLLGEAAFPTALRRGNWSGELDMCDRRGQTIPVSLELLAHRSYHGDMEYFSLVARDLSAAKAAEAQLKAYQAEIEHASRLVTMGELASSLAHELNQPLTGIVNYLRGIQRRFGDQAEVRWQDLRVPLEKTVDTALRAGGIIHRMMDFTRKRAPVHEAMDLLPVVDDLLQFCEPNAERHNVVLENRMTLTDARVVADRIQLEQILLNLIVNAIEACQTPAGQPPLKVWLEAERRGKQLEIRVRDQGPGLPPHSSDKLFERFFTTKKNGLGMGLAISRSLVESLGGELWPCAVEEGGMEKGGACFCFTLALADDETPTTTN</sequence>
<evidence type="ECO:0000259" key="6">
    <source>
        <dbReference type="PROSITE" id="PS50112"/>
    </source>
</evidence>
<keyword evidence="9" id="KW-1185">Reference proteome</keyword>
<dbReference type="SMART" id="SM00091">
    <property type="entry name" value="PAS"/>
    <property type="match status" value="2"/>
</dbReference>
<dbReference type="Pfam" id="PF08447">
    <property type="entry name" value="PAS_3"/>
    <property type="match status" value="1"/>
</dbReference>
<dbReference type="SUPFAM" id="SSF55785">
    <property type="entry name" value="PYP-like sensor domain (PAS domain)"/>
    <property type="match status" value="2"/>
</dbReference>
<dbReference type="SMART" id="SM00086">
    <property type="entry name" value="PAC"/>
    <property type="match status" value="2"/>
</dbReference>
<reference evidence="8" key="1">
    <citation type="submission" date="2012-09" db="EMBL/GenBank/DDBJ databases">
        <title>Genome Sequence of alkane-degrading Bacterium Alcanivorax balearicus MACL04.</title>
        <authorList>
            <person name="Lai Q."/>
            <person name="Shao Z."/>
        </authorList>
    </citation>
    <scope>NUCLEOTIDE SEQUENCE</scope>
    <source>
        <strain evidence="8">MACL04</strain>
    </source>
</reference>
<evidence type="ECO:0000256" key="4">
    <source>
        <dbReference type="SAM" id="Coils"/>
    </source>
</evidence>
<dbReference type="InterPro" id="IPR036890">
    <property type="entry name" value="HATPase_C_sf"/>
</dbReference>
<feature type="coiled-coil region" evidence="4">
    <location>
        <begin position="262"/>
        <end position="289"/>
    </location>
</feature>
<dbReference type="SUPFAM" id="SSF47384">
    <property type="entry name" value="Homodimeric domain of signal transducing histidine kinase"/>
    <property type="match status" value="1"/>
</dbReference>
<dbReference type="NCBIfam" id="TIGR00229">
    <property type="entry name" value="sensory_box"/>
    <property type="match status" value="1"/>
</dbReference>
<dbReference type="CDD" id="cd00130">
    <property type="entry name" value="PAS"/>
    <property type="match status" value="2"/>
</dbReference>
<dbReference type="Pfam" id="PF02518">
    <property type="entry name" value="HATPase_c"/>
    <property type="match status" value="1"/>
</dbReference>
<dbReference type="Gene3D" id="1.10.287.130">
    <property type="match status" value="1"/>
</dbReference>
<evidence type="ECO:0000256" key="2">
    <source>
        <dbReference type="ARBA" id="ARBA00012438"/>
    </source>
</evidence>
<dbReference type="PROSITE" id="PS50113">
    <property type="entry name" value="PAC"/>
    <property type="match status" value="2"/>
</dbReference>
<dbReference type="InterPro" id="IPR001610">
    <property type="entry name" value="PAC"/>
</dbReference>
<dbReference type="Proteomes" id="UP001064106">
    <property type="component" value="Unassembled WGS sequence"/>
</dbReference>
<feature type="domain" description="PAC" evidence="7">
    <location>
        <begin position="226"/>
        <end position="278"/>
    </location>
</feature>
<proteinExistence type="predicted"/>
<dbReference type="SMART" id="SM00388">
    <property type="entry name" value="HisKA"/>
    <property type="match status" value="1"/>
</dbReference>
<dbReference type="RefSeq" id="WP_240342659.1">
    <property type="nucleotide sequence ID" value="NZ_ARXS01000019.1"/>
</dbReference>
<dbReference type="InterPro" id="IPR000014">
    <property type="entry name" value="PAS"/>
</dbReference>
<dbReference type="Pfam" id="PF13426">
    <property type="entry name" value="PAS_9"/>
    <property type="match status" value="1"/>
</dbReference>
<dbReference type="PRINTS" id="PR00344">
    <property type="entry name" value="BCTRLSENSOR"/>
</dbReference>
<evidence type="ECO:0000259" key="7">
    <source>
        <dbReference type="PROSITE" id="PS50113"/>
    </source>
</evidence>
<dbReference type="Gene3D" id="3.30.450.20">
    <property type="entry name" value="PAS domain"/>
    <property type="match status" value="2"/>
</dbReference>
<dbReference type="PROSITE" id="PS50109">
    <property type="entry name" value="HIS_KIN"/>
    <property type="match status" value="1"/>
</dbReference>
<dbReference type="InterPro" id="IPR003594">
    <property type="entry name" value="HATPase_dom"/>
</dbReference>
<evidence type="ECO:0000259" key="5">
    <source>
        <dbReference type="PROSITE" id="PS50109"/>
    </source>
</evidence>
<keyword evidence="4" id="KW-0175">Coiled coil</keyword>
<accession>A0ABT2R1T8</accession>
<dbReference type="PROSITE" id="PS50112">
    <property type="entry name" value="PAS"/>
    <property type="match status" value="1"/>
</dbReference>
<dbReference type="PANTHER" id="PTHR43065">
    <property type="entry name" value="SENSOR HISTIDINE KINASE"/>
    <property type="match status" value="1"/>
</dbReference>
<dbReference type="Gene3D" id="3.30.565.10">
    <property type="entry name" value="Histidine kinase-like ATPase, C-terminal domain"/>
    <property type="match status" value="1"/>
</dbReference>
<organism evidence="8 9">
    <name type="scientific">Alloalcanivorax balearicus MACL04</name>
    <dbReference type="NCBI Taxonomy" id="1177182"/>
    <lineage>
        <taxon>Bacteria</taxon>
        <taxon>Pseudomonadati</taxon>
        <taxon>Pseudomonadota</taxon>
        <taxon>Gammaproteobacteria</taxon>
        <taxon>Oceanospirillales</taxon>
        <taxon>Alcanivoracaceae</taxon>
        <taxon>Alloalcanivorax</taxon>
    </lineage>
</organism>
<dbReference type="EMBL" id="ARXS01000019">
    <property type="protein sequence ID" value="MCU5783733.1"/>
    <property type="molecule type" value="Genomic_DNA"/>
</dbReference>
<evidence type="ECO:0000313" key="8">
    <source>
        <dbReference type="EMBL" id="MCU5783733.1"/>
    </source>
</evidence>
<comment type="caution">
    <text evidence="8">The sequence shown here is derived from an EMBL/GenBank/DDBJ whole genome shotgun (WGS) entry which is preliminary data.</text>
</comment>
<dbReference type="InterPro" id="IPR036097">
    <property type="entry name" value="HisK_dim/P_sf"/>
</dbReference>
<evidence type="ECO:0000256" key="3">
    <source>
        <dbReference type="ARBA" id="ARBA00022553"/>
    </source>
</evidence>
<dbReference type="InterPro" id="IPR013655">
    <property type="entry name" value="PAS_fold_3"/>
</dbReference>
<dbReference type="SMART" id="SM00387">
    <property type="entry name" value="HATPase_c"/>
    <property type="match status" value="1"/>
</dbReference>
<feature type="domain" description="PAC" evidence="7">
    <location>
        <begin position="104"/>
        <end position="157"/>
    </location>
</feature>
<name>A0ABT2R1T8_9GAMM</name>
<dbReference type="InterPro" id="IPR000700">
    <property type="entry name" value="PAS-assoc_C"/>
</dbReference>
<feature type="domain" description="Histidine kinase" evidence="5">
    <location>
        <begin position="298"/>
        <end position="520"/>
    </location>
</feature>
<evidence type="ECO:0000256" key="1">
    <source>
        <dbReference type="ARBA" id="ARBA00000085"/>
    </source>
</evidence>
<comment type="catalytic activity">
    <reaction evidence="1">
        <text>ATP + protein L-histidine = ADP + protein N-phospho-L-histidine.</text>
        <dbReference type="EC" id="2.7.13.3"/>
    </reaction>
</comment>
<dbReference type="InterPro" id="IPR035965">
    <property type="entry name" value="PAS-like_dom_sf"/>
</dbReference>
<evidence type="ECO:0000313" key="9">
    <source>
        <dbReference type="Proteomes" id="UP001064106"/>
    </source>
</evidence>
<dbReference type="InterPro" id="IPR004358">
    <property type="entry name" value="Sig_transdc_His_kin-like_C"/>
</dbReference>
<dbReference type="InterPro" id="IPR005467">
    <property type="entry name" value="His_kinase_dom"/>
</dbReference>
<gene>
    <name evidence="8" type="ORF">MA04_03033</name>
</gene>
<dbReference type="CDD" id="cd00082">
    <property type="entry name" value="HisKA"/>
    <property type="match status" value="1"/>
</dbReference>
<feature type="domain" description="PAS" evidence="6">
    <location>
        <begin position="51"/>
        <end position="106"/>
    </location>
</feature>
<dbReference type="Pfam" id="PF00512">
    <property type="entry name" value="HisKA"/>
    <property type="match status" value="1"/>
</dbReference>
<keyword evidence="3" id="KW-0597">Phosphoprotein</keyword>